<sequence length="140" mass="16530">MCLMRMFLENYLRTPLDSLSYHPSYLIVCILKSSQSYIFLEYPLMLGDATRVGNKEECMLGVLENNGKGLEKEPLNLQEETIMSFSLNPSPLYYEFSFKELNLNLLWFWKVKKKWGEVCRKFCDLENFVTTFPRLKCKVV</sequence>
<dbReference type="Proteomes" id="UP001060085">
    <property type="component" value="Linkage Group LG04"/>
</dbReference>
<accession>A0ACC0B770</accession>
<evidence type="ECO:0000313" key="1">
    <source>
        <dbReference type="EMBL" id="KAI5668378.1"/>
    </source>
</evidence>
<organism evidence="1 2">
    <name type="scientific">Catharanthus roseus</name>
    <name type="common">Madagascar periwinkle</name>
    <name type="synonym">Vinca rosea</name>
    <dbReference type="NCBI Taxonomy" id="4058"/>
    <lineage>
        <taxon>Eukaryota</taxon>
        <taxon>Viridiplantae</taxon>
        <taxon>Streptophyta</taxon>
        <taxon>Embryophyta</taxon>
        <taxon>Tracheophyta</taxon>
        <taxon>Spermatophyta</taxon>
        <taxon>Magnoliopsida</taxon>
        <taxon>eudicotyledons</taxon>
        <taxon>Gunneridae</taxon>
        <taxon>Pentapetalae</taxon>
        <taxon>asterids</taxon>
        <taxon>lamiids</taxon>
        <taxon>Gentianales</taxon>
        <taxon>Apocynaceae</taxon>
        <taxon>Rauvolfioideae</taxon>
        <taxon>Vinceae</taxon>
        <taxon>Catharanthinae</taxon>
        <taxon>Catharanthus</taxon>
    </lineage>
</organism>
<evidence type="ECO:0000313" key="2">
    <source>
        <dbReference type="Proteomes" id="UP001060085"/>
    </source>
</evidence>
<name>A0ACC0B770_CATRO</name>
<gene>
    <name evidence="1" type="ORF">M9H77_18231</name>
</gene>
<comment type="caution">
    <text evidence="1">The sequence shown here is derived from an EMBL/GenBank/DDBJ whole genome shotgun (WGS) entry which is preliminary data.</text>
</comment>
<proteinExistence type="predicted"/>
<reference evidence="2" key="1">
    <citation type="journal article" date="2023" name="Nat. Plants">
        <title>Single-cell RNA sequencing provides a high-resolution roadmap for understanding the multicellular compartmentation of specialized metabolism.</title>
        <authorList>
            <person name="Sun S."/>
            <person name="Shen X."/>
            <person name="Li Y."/>
            <person name="Li Y."/>
            <person name="Wang S."/>
            <person name="Li R."/>
            <person name="Zhang H."/>
            <person name="Shen G."/>
            <person name="Guo B."/>
            <person name="Wei J."/>
            <person name="Xu J."/>
            <person name="St-Pierre B."/>
            <person name="Chen S."/>
            <person name="Sun C."/>
        </authorList>
    </citation>
    <scope>NUCLEOTIDE SEQUENCE [LARGE SCALE GENOMIC DNA]</scope>
</reference>
<keyword evidence="2" id="KW-1185">Reference proteome</keyword>
<dbReference type="EMBL" id="CM044704">
    <property type="protein sequence ID" value="KAI5668378.1"/>
    <property type="molecule type" value="Genomic_DNA"/>
</dbReference>
<protein>
    <submittedName>
        <fullName evidence="1">Uncharacterized protein</fullName>
    </submittedName>
</protein>